<accession>A0A225VRG5</accession>
<comment type="caution">
    <text evidence="2">The sequence shown here is derived from an EMBL/GenBank/DDBJ whole genome shotgun (WGS) entry which is preliminary data.</text>
</comment>
<feature type="compositionally biased region" description="Polar residues" evidence="1">
    <location>
        <begin position="1"/>
        <end position="11"/>
    </location>
</feature>
<feature type="region of interest" description="Disordered" evidence="1">
    <location>
        <begin position="310"/>
        <end position="335"/>
    </location>
</feature>
<dbReference type="EMBL" id="NBNE01003667">
    <property type="protein sequence ID" value="OWZ07120.1"/>
    <property type="molecule type" value="Genomic_DNA"/>
</dbReference>
<proteinExistence type="predicted"/>
<gene>
    <name evidence="2" type="ORF">PHMEG_00020532</name>
</gene>
<dbReference type="AlphaFoldDB" id="A0A225VRG5"/>
<dbReference type="Proteomes" id="UP000198211">
    <property type="component" value="Unassembled WGS sequence"/>
</dbReference>
<evidence type="ECO:0000256" key="1">
    <source>
        <dbReference type="SAM" id="MobiDB-lite"/>
    </source>
</evidence>
<protein>
    <submittedName>
        <fullName evidence="2">Uncharacterized protein</fullName>
    </submittedName>
</protein>
<feature type="region of interest" description="Disordered" evidence="1">
    <location>
        <begin position="548"/>
        <end position="571"/>
    </location>
</feature>
<name>A0A225VRG5_9STRA</name>
<feature type="region of interest" description="Disordered" evidence="1">
    <location>
        <begin position="414"/>
        <end position="461"/>
    </location>
</feature>
<evidence type="ECO:0000313" key="2">
    <source>
        <dbReference type="EMBL" id="OWZ07120.1"/>
    </source>
</evidence>
<dbReference type="OrthoDB" id="143178at2759"/>
<feature type="compositionally biased region" description="Basic residues" evidence="1">
    <location>
        <begin position="549"/>
        <end position="558"/>
    </location>
</feature>
<feature type="region of interest" description="Disordered" evidence="1">
    <location>
        <begin position="360"/>
        <end position="380"/>
    </location>
</feature>
<sequence length="571" mass="61250">MSQEPTDTPQPRGSRGPASRGSATGRARLGGCPCLEAPTSRHLVLPGTDTEIPALPSSTTIPNSGDAEDIPAPLSLTTIPGSNRADDFETRLGEDLLAPNAVGSSELAIVSSLQPAAPPAPPPRECGHKIVGDARHPVSGIKHCPRNHPIHITLTGITGRCGLSSEKRSPGRPWTANVRCERLCLPMVTDPVALQVDLEELRFSGGARDITSVIAALQTMLHDVGYAFIHVGTHSEPGTACSSGRSVHRAVGDTPFQTLDLEVASAFQVEEDGNTLMLTLEEQELLGVTMVTRLRLAHVRPQDWSETDTKLKQRRGITDPSLSVPSWSGSDEATRVWGGPIPEVVGTSSLASGDALMVTPDENMPSPGGGSQGSPGLEPSAAMIGGYMATTGSETGQPYTVEQPTLYVSVAEYPPGQDARLPPHAPTPMPPSIRGDGSDNSEEETKSDVPVTGRGTHLPKNIRDRDQDLREADRQILELRAALAARAEQERVRNEKHRAARTAQANQAKLSQEVWEYREAELQERAARKTERRKAADQVFASLQAKCTYLRRKGHRSGRNVPRSGSRMPAE</sequence>
<keyword evidence="3" id="KW-1185">Reference proteome</keyword>
<reference evidence="3" key="1">
    <citation type="submission" date="2017-03" db="EMBL/GenBank/DDBJ databases">
        <title>Phytopthora megakarya and P. palmivora, two closely related causual agents of cacao black pod achieved similar genome size and gene model numbers by different mechanisms.</title>
        <authorList>
            <person name="Ali S."/>
            <person name="Shao J."/>
            <person name="Larry D.J."/>
            <person name="Kronmiller B."/>
            <person name="Shen D."/>
            <person name="Strem M.D."/>
            <person name="Melnick R.L."/>
            <person name="Guiltinan M.J."/>
            <person name="Tyler B.M."/>
            <person name="Meinhardt L.W."/>
            <person name="Bailey B.A."/>
        </authorList>
    </citation>
    <scope>NUCLEOTIDE SEQUENCE [LARGE SCALE GENOMIC DNA]</scope>
    <source>
        <strain evidence="3">zdho120</strain>
    </source>
</reference>
<feature type="region of interest" description="Disordered" evidence="1">
    <location>
        <begin position="1"/>
        <end position="53"/>
    </location>
</feature>
<organism evidence="2 3">
    <name type="scientific">Phytophthora megakarya</name>
    <dbReference type="NCBI Taxonomy" id="4795"/>
    <lineage>
        <taxon>Eukaryota</taxon>
        <taxon>Sar</taxon>
        <taxon>Stramenopiles</taxon>
        <taxon>Oomycota</taxon>
        <taxon>Peronosporomycetes</taxon>
        <taxon>Peronosporales</taxon>
        <taxon>Peronosporaceae</taxon>
        <taxon>Phytophthora</taxon>
    </lineage>
</organism>
<feature type="compositionally biased region" description="Polar residues" evidence="1">
    <location>
        <begin position="320"/>
        <end position="331"/>
    </location>
</feature>
<evidence type="ECO:0000313" key="3">
    <source>
        <dbReference type="Proteomes" id="UP000198211"/>
    </source>
</evidence>